<comment type="similarity">
    <text evidence="1 5">Belongs to the glutathione peroxidase family.</text>
</comment>
<dbReference type="Pfam" id="PF00255">
    <property type="entry name" value="GSHPx"/>
    <property type="match status" value="1"/>
</dbReference>
<organism evidence="6 7">
    <name type="scientific">Amphibalanus amphitrite</name>
    <name type="common">Striped barnacle</name>
    <name type="synonym">Balanus amphitrite</name>
    <dbReference type="NCBI Taxonomy" id="1232801"/>
    <lineage>
        <taxon>Eukaryota</taxon>
        <taxon>Metazoa</taxon>
        <taxon>Ecdysozoa</taxon>
        <taxon>Arthropoda</taxon>
        <taxon>Crustacea</taxon>
        <taxon>Multicrustacea</taxon>
        <taxon>Cirripedia</taxon>
        <taxon>Thoracica</taxon>
        <taxon>Thoracicalcarea</taxon>
        <taxon>Balanomorpha</taxon>
        <taxon>Balanoidea</taxon>
        <taxon>Balanidae</taxon>
        <taxon>Amphibalaninae</taxon>
        <taxon>Amphibalanus</taxon>
    </lineage>
</organism>
<evidence type="ECO:0000313" key="6">
    <source>
        <dbReference type="EMBL" id="KAF0288413.1"/>
    </source>
</evidence>
<keyword evidence="3" id="KW-0712">Selenocysteine</keyword>
<gene>
    <name evidence="6" type="primary">GPX1</name>
    <name evidence="6" type="ORF">FJT64_013193</name>
</gene>
<evidence type="ECO:0000256" key="1">
    <source>
        <dbReference type="ARBA" id="ARBA00006926"/>
    </source>
</evidence>
<keyword evidence="2 5" id="KW-0575">Peroxidase</keyword>
<evidence type="ECO:0000256" key="5">
    <source>
        <dbReference type="RuleBase" id="RU000499"/>
    </source>
</evidence>
<dbReference type="InterPro" id="IPR000889">
    <property type="entry name" value="Glutathione_peroxidase"/>
</dbReference>
<dbReference type="PRINTS" id="PR01011">
    <property type="entry name" value="GLUTPROXDASE"/>
</dbReference>
<keyword evidence="7" id="KW-1185">Reference proteome</keyword>
<dbReference type="SUPFAM" id="SSF52833">
    <property type="entry name" value="Thioredoxin-like"/>
    <property type="match status" value="1"/>
</dbReference>
<name>A0A6A4V3Q4_AMPAM</name>
<dbReference type="PROSITE" id="PS51355">
    <property type="entry name" value="GLUTATHIONE_PEROXID_3"/>
    <property type="match status" value="1"/>
</dbReference>
<dbReference type="AlphaFoldDB" id="A0A6A4V3Q4"/>
<dbReference type="Gene3D" id="3.40.30.10">
    <property type="entry name" value="Glutaredoxin"/>
    <property type="match status" value="1"/>
</dbReference>
<accession>A0A6A4V3Q4</accession>
<dbReference type="PROSITE" id="PS00763">
    <property type="entry name" value="GLUTATHIONE_PEROXID_2"/>
    <property type="match status" value="1"/>
</dbReference>
<dbReference type="InterPro" id="IPR036249">
    <property type="entry name" value="Thioredoxin-like_sf"/>
</dbReference>
<dbReference type="CDD" id="cd00340">
    <property type="entry name" value="GSH_Peroxidase"/>
    <property type="match status" value="1"/>
</dbReference>
<evidence type="ECO:0000256" key="2">
    <source>
        <dbReference type="ARBA" id="ARBA00022559"/>
    </source>
</evidence>
<dbReference type="InterPro" id="IPR029760">
    <property type="entry name" value="GPX_CS"/>
</dbReference>
<dbReference type="GO" id="GO:0004601">
    <property type="term" value="F:peroxidase activity"/>
    <property type="evidence" value="ECO:0007669"/>
    <property type="project" value="UniProtKB-KW"/>
</dbReference>
<evidence type="ECO:0000256" key="3">
    <source>
        <dbReference type="ARBA" id="ARBA00022933"/>
    </source>
</evidence>
<dbReference type="EMBL" id="VIIS01002113">
    <property type="protein sequence ID" value="KAF0288413.1"/>
    <property type="molecule type" value="Genomic_DNA"/>
</dbReference>
<reference evidence="6 7" key="1">
    <citation type="submission" date="2019-07" db="EMBL/GenBank/DDBJ databases">
        <title>Draft genome assembly of a fouling barnacle, Amphibalanus amphitrite (Darwin, 1854): The first reference genome for Thecostraca.</title>
        <authorList>
            <person name="Kim W."/>
        </authorList>
    </citation>
    <scope>NUCLEOTIDE SEQUENCE [LARGE SCALE GENOMIC DNA]</scope>
    <source>
        <strain evidence="6">SNU_AA5</strain>
        <tissue evidence="6">Soma without cirri and trophi</tissue>
    </source>
</reference>
<dbReference type="OrthoDB" id="446890at2759"/>
<evidence type="ECO:0000313" key="7">
    <source>
        <dbReference type="Proteomes" id="UP000440578"/>
    </source>
</evidence>
<evidence type="ECO:0000256" key="4">
    <source>
        <dbReference type="ARBA" id="ARBA00023002"/>
    </source>
</evidence>
<dbReference type="GO" id="GO:0006979">
    <property type="term" value="P:response to oxidative stress"/>
    <property type="evidence" value="ECO:0007669"/>
    <property type="project" value="InterPro"/>
</dbReference>
<dbReference type="PIRSF" id="PIRSF000303">
    <property type="entry name" value="Glutathion_perox"/>
    <property type="match status" value="1"/>
</dbReference>
<dbReference type="PANTHER" id="PTHR11592">
    <property type="entry name" value="GLUTATHIONE PEROXIDASE"/>
    <property type="match status" value="1"/>
</dbReference>
<proteinExistence type="inferred from homology"/>
<comment type="caution">
    <text evidence="6">The sequence shown here is derived from an EMBL/GenBank/DDBJ whole genome shotgun (WGS) entry which is preliminary data.</text>
</comment>
<sequence length="159" mass="17875">MKNQWVSNAHRLSIMASSKDAASIYDFTCRDIDGNEVPLSKYEGQLVQLYDTYSEQGLRILAFPCNQFDNQEPGTPNDIKKFVAGYGVKFDMFTKIKVNGSGTDPLWVYLKSKQRGTLGNFIKWNFAKFVVDRKGQPVARFGPGDDPIPAVEDAVKELL</sequence>
<dbReference type="PANTHER" id="PTHR11592:SF134">
    <property type="entry name" value="PHOSPHOLIPID HYDROPEROXIDE GLUTATHIONE PEROXIDASE"/>
    <property type="match status" value="1"/>
</dbReference>
<protein>
    <recommendedName>
        <fullName evidence="5">Glutathione peroxidase</fullName>
    </recommendedName>
</protein>
<dbReference type="Proteomes" id="UP000440578">
    <property type="component" value="Unassembled WGS sequence"/>
</dbReference>
<keyword evidence="4 5" id="KW-0560">Oxidoreductase</keyword>